<evidence type="ECO:0008006" key="4">
    <source>
        <dbReference type="Google" id="ProtNLM"/>
    </source>
</evidence>
<dbReference type="RefSeq" id="WP_379560694.1">
    <property type="nucleotide sequence ID" value="NZ_JBHUMX010000009.1"/>
</dbReference>
<protein>
    <recommendedName>
        <fullName evidence="4">Lipoprotein</fullName>
    </recommendedName>
</protein>
<evidence type="ECO:0000313" key="3">
    <source>
        <dbReference type="Proteomes" id="UP001597451"/>
    </source>
</evidence>
<dbReference type="EMBL" id="JBHUMX010000009">
    <property type="protein sequence ID" value="MFD2628011.1"/>
    <property type="molecule type" value="Genomic_DNA"/>
</dbReference>
<reference evidence="3" key="1">
    <citation type="journal article" date="2019" name="Int. J. Syst. Evol. Microbiol.">
        <title>The Global Catalogue of Microorganisms (GCM) 10K type strain sequencing project: providing services to taxonomists for standard genome sequencing and annotation.</title>
        <authorList>
            <consortium name="The Broad Institute Genomics Platform"/>
            <consortium name="The Broad Institute Genome Sequencing Center for Infectious Disease"/>
            <person name="Wu L."/>
            <person name="Ma J."/>
        </authorList>
    </citation>
    <scope>NUCLEOTIDE SEQUENCE [LARGE SCALE GENOMIC DNA]</scope>
    <source>
        <strain evidence="3">TISTR 1858</strain>
    </source>
</reference>
<evidence type="ECO:0000313" key="2">
    <source>
        <dbReference type="EMBL" id="MFD2628011.1"/>
    </source>
</evidence>
<feature type="chain" id="PRO_5047384306" description="Lipoprotein" evidence="1">
    <location>
        <begin position="19"/>
        <end position="151"/>
    </location>
</feature>
<organism evidence="2 3">
    <name type="scientific">Oceanobacillus kapialis</name>
    <dbReference type="NCBI Taxonomy" id="481353"/>
    <lineage>
        <taxon>Bacteria</taxon>
        <taxon>Bacillati</taxon>
        <taxon>Bacillota</taxon>
        <taxon>Bacilli</taxon>
        <taxon>Bacillales</taxon>
        <taxon>Bacillaceae</taxon>
        <taxon>Oceanobacillus</taxon>
    </lineage>
</organism>
<accession>A0ABW5PXE3</accession>
<dbReference type="Proteomes" id="UP001597451">
    <property type="component" value="Unassembled WGS sequence"/>
</dbReference>
<dbReference type="PROSITE" id="PS51257">
    <property type="entry name" value="PROKAR_LIPOPROTEIN"/>
    <property type="match status" value="1"/>
</dbReference>
<keyword evidence="1" id="KW-0732">Signal</keyword>
<comment type="caution">
    <text evidence="2">The sequence shown here is derived from an EMBL/GenBank/DDBJ whole genome shotgun (WGS) entry which is preliminary data.</text>
</comment>
<proteinExistence type="predicted"/>
<name>A0ABW5PXE3_9BACI</name>
<sequence>MKKVLLVLFISVILSACSETEIIDFEGESDNWRVIYTVEILDEQIEQTKVKIEYSGEESIPDEVSYIIEFDSGKMEGNTSLNDKGLVKIGGRGRLCSECIFMNESENIKATISWKENTEKLKLKRYYCQLESNRPWLSLNMITINRTCLTL</sequence>
<gene>
    <name evidence="2" type="ORF">ACFSUN_04340</name>
</gene>
<keyword evidence="3" id="KW-1185">Reference proteome</keyword>
<feature type="signal peptide" evidence="1">
    <location>
        <begin position="1"/>
        <end position="18"/>
    </location>
</feature>
<evidence type="ECO:0000256" key="1">
    <source>
        <dbReference type="SAM" id="SignalP"/>
    </source>
</evidence>